<dbReference type="GO" id="GO:0003700">
    <property type="term" value="F:DNA-binding transcription factor activity"/>
    <property type="evidence" value="ECO:0007669"/>
    <property type="project" value="TreeGrafter"/>
</dbReference>
<dbReference type="KEGG" id="zmp:Zymop_0786"/>
<dbReference type="NCBIfam" id="TIGR02944">
    <property type="entry name" value="suf_reg_Xantho"/>
    <property type="match status" value="1"/>
</dbReference>
<dbReference type="eggNOG" id="COG1959">
    <property type="taxonomic scope" value="Bacteria"/>
</dbReference>
<dbReference type="Pfam" id="PF02082">
    <property type="entry name" value="Rrf2"/>
    <property type="match status" value="1"/>
</dbReference>
<dbReference type="PROSITE" id="PS51197">
    <property type="entry name" value="HTH_RRF2_2"/>
    <property type="match status" value="1"/>
</dbReference>
<protein>
    <submittedName>
        <fullName evidence="1">Transcriptional regulator, BadM/Rrf2 family</fullName>
    </submittedName>
</protein>
<dbReference type="PANTHER" id="PTHR33221:SF2">
    <property type="entry name" value="TRANSCRIPTIONAL REGULATOR"/>
    <property type="match status" value="1"/>
</dbReference>
<sequence>MRLSNLTDYAVIMLREVANNMSDVKCLTTQVMAEKTGIPLPTVQKLMGRLAATHLLVSLRGVGGGFTLARPSEEINLADIVEAVEGPIAMTVCMDDSVPFCRLAAECEMRSHWPAVNQAVKNALKSITLKSLAGAA</sequence>
<dbReference type="Gene3D" id="1.10.10.10">
    <property type="entry name" value="Winged helix-like DNA-binding domain superfamily/Winged helix DNA-binding domain"/>
    <property type="match status" value="1"/>
</dbReference>
<dbReference type="PANTHER" id="PTHR33221">
    <property type="entry name" value="WINGED HELIX-TURN-HELIX TRANSCRIPTIONAL REGULATOR, RRF2 FAMILY"/>
    <property type="match status" value="1"/>
</dbReference>
<dbReference type="PATRIC" id="fig|579138.3.peg.826"/>
<gene>
    <name evidence="1" type="ordered locus">Zymop_0786</name>
</gene>
<dbReference type="InterPro" id="IPR014290">
    <property type="entry name" value="SUF_FeS_clus_asmbl_reg"/>
</dbReference>
<dbReference type="AlphaFoldDB" id="F8ESB2"/>
<dbReference type="RefSeq" id="WP_013934083.1">
    <property type="nucleotide sequence ID" value="NC_015709.1"/>
</dbReference>
<dbReference type="NCBIfam" id="TIGR00738">
    <property type="entry name" value="rrf2_super"/>
    <property type="match status" value="1"/>
</dbReference>
<dbReference type="SUPFAM" id="SSF46785">
    <property type="entry name" value="Winged helix' DNA-binding domain"/>
    <property type="match status" value="1"/>
</dbReference>
<dbReference type="Proteomes" id="UP000000491">
    <property type="component" value="Chromosome"/>
</dbReference>
<name>F8ESB2_ZYMMT</name>
<dbReference type="EMBL" id="CP002865">
    <property type="protein sequence ID" value="AEI37687.1"/>
    <property type="molecule type" value="Genomic_DNA"/>
</dbReference>
<evidence type="ECO:0000313" key="2">
    <source>
        <dbReference type="Proteomes" id="UP000000491"/>
    </source>
</evidence>
<proteinExistence type="predicted"/>
<dbReference type="InterPro" id="IPR036390">
    <property type="entry name" value="WH_DNA-bd_sf"/>
</dbReference>
<evidence type="ECO:0000313" key="1">
    <source>
        <dbReference type="EMBL" id="AEI37687.1"/>
    </source>
</evidence>
<dbReference type="GO" id="GO:0005829">
    <property type="term" value="C:cytosol"/>
    <property type="evidence" value="ECO:0007669"/>
    <property type="project" value="TreeGrafter"/>
</dbReference>
<organism evidence="1 2">
    <name type="scientific">Zymomonas mobilis subsp. pomaceae (strain ATCC 29192 / DSM 22645 / JCM 10191 / CCUG 17912 / NBRC 13757 / NCIMB 11200 / NRRL B-4491 / Barker I)</name>
    <dbReference type="NCBI Taxonomy" id="579138"/>
    <lineage>
        <taxon>Bacteria</taxon>
        <taxon>Pseudomonadati</taxon>
        <taxon>Pseudomonadota</taxon>
        <taxon>Alphaproteobacteria</taxon>
        <taxon>Sphingomonadales</taxon>
        <taxon>Zymomonadaceae</taxon>
        <taxon>Zymomonas</taxon>
    </lineage>
</organism>
<accession>F8ESB2</accession>
<dbReference type="InterPro" id="IPR036388">
    <property type="entry name" value="WH-like_DNA-bd_sf"/>
</dbReference>
<dbReference type="HOGENOM" id="CLU_107144_1_2_5"/>
<dbReference type="InterPro" id="IPR000944">
    <property type="entry name" value="Tscrpt_reg_Rrf2"/>
</dbReference>
<dbReference type="STRING" id="579138.Zymop_0786"/>
<reference evidence="1 2" key="1">
    <citation type="journal article" date="2011" name="J. Bacteriol.">
        <title>Genome sequence of the ethanol-producing Zymomonas mobilis subsp. pomaceae lectotype strain ATCC 29192.</title>
        <authorList>
            <person name="Kouvelis V.N."/>
            <person name="Davenport K.W."/>
            <person name="Brettin T.S."/>
            <person name="Bruce D."/>
            <person name="Detter C."/>
            <person name="Han C.S."/>
            <person name="Nolan M."/>
            <person name="Tapia R."/>
            <person name="Damoulaki A."/>
            <person name="Kyrpides N.C."/>
            <person name="Typas M.A."/>
            <person name="Pappas K.M."/>
        </authorList>
    </citation>
    <scope>NUCLEOTIDE SEQUENCE [LARGE SCALE GENOMIC DNA]</scope>
    <source>
        <strain evidence="2">ATCC 29192 / DSM 22645 / JCM 10191 / CCUG 17912 / NBRC 13757 / NCIMB 11200 / NRRL B-4491 / Barker I</strain>
    </source>
</reference>